<sequence length="257" mass="30661">MPKNKMVKSLKNVLCEDSKAIKKMTKKKLVKFINKKFSSEMSSIDFSLHENLLHELQTRNKTVTNLNKGFLKKKLYEELLSEKALAEKEKIYRSDVQNQLNSEKSIFVLREKLKSLLANRYRRQAVDLGVAEILNIRNTKQTFNIIGFRLELFFLMVEETRRRFMERFFKAKRPLKLLNLKNFDQFENLDILTRKLSEFIPVKSELKELNELDDVIDSEDPDDEKSNFKFRRVVVELQKSFRQIFQEVLKEQISKKK</sequence>
<comment type="caution">
    <text evidence="1">The sequence shown here is derived from an EMBL/GenBank/DDBJ whole genome shotgun (WGS) entry which is preliminary data.</text>
</comment>
<evidence type="ECO:0000313" key="2">
    <source>
        <dbReference type="Proteomes" id="UP001439008"/>
    </source>
</evidence>
<protein>
    <submittedName>
        <fullName evidence="1">Uncharacterized protein</fullName>
    </submittedName>
</protein>
<name>A0ABV2APG8_9EUKA</name>
<dbReference type="Proteomes" id="UP001439008">
    <property type="component" value="Unassembled WGS sequence"/>
</dbReference>
<keyword evidence="2" id="KW-1185">Reference proteome</keyword>
<dbReference type="EMBL" id="JBDODL010001495">
    <property type="protein sequence ID" value="MES1921570.1"/>
    <property type="molecule type" value="Genomic_DNA"/>
</dbReference>
<evidence type="ECO:0000313" key="1">
    <source>
        <dbReference type="EMBL" id="MES1921570.1"/>
    </source>
</evidence>
<gene>
    <name evidence="1" type="ORF">MHBO_003102</name>
</gene>
<organism evidence="1 2">
    <name type="scientific">Bonamia ostreae</name>
    <dbReference type="NCBI Taxonomy" id="126728"/>
    <lineage>
        <taxon>Eukaryota</taxon>
        <taxon>Sar</taxon>
        <taxon>Rhizaria</taxon>
        <taxon>Endomyxa</taxon>
        <taxon>Ascetosporea</taxon>
        <taxon>Haplosporida</taxon>
        <taxon>Bonamia</taxon>
    </lineage>
</organism>
<accession>A0ABV2APG8</accession>
<reference evidence="1 2" key="1">
    <citation type="journal article" date="2024" name="BMC Biol.">
        <title>Comparative genomics of Ascetosporea gives new insight into the evolutionary basis for animal parasitism in Rhizaria.</title>
        <authorList>
            <person name="Hiltunen Thoren M."/>
            <person name="Onut-Brannstrom I."/>
            <person name="Alfjorden A."/>
            <person name="Peckova H."/>
            <person name="Swords F."/>
            <person name="Hooper C."/>
            <person name="Holzer A.S."/>
            <person name="Bass D."/>
            <person name="Burki F."/>
        </authorList>
    </citation>
    <scope>NUCLEOTIDE SEQUENCE [LARGE SCALE GENOMIC DNA]</scope>
    <source>
        <strain evidence="1">20-A016</strain>
    </source>
</reference>
<proteinExistence type="predicted"/>